<dbReference type="PANTHER" id="PTHR13513">
    <property type="entry name" value="E3 UBIQUITIN-PROTEIN LIGASE UBR7"/>
    <property type="match status" value="1"/>
</dbReference>
<dbReference type="InterPro" id="IPR011011">
    <property type="entry name" value="Znf_FYVE_PHD"/>
</dbReference>
<dbReference type="Pfam" id="PF00628">
    <property type="entry name" value="PHD"/>
    <property type="match status" value="1"/>
</dbReference>
<dbReference type="InterPro" id="IPR019786">
    <property type="entry name" value="Zinc_finger_PHD-type_CS"/>
</dbReference>
<dbReference type="Gene3D" id="3.30.40.10">
    <property type="entry name" value="Zinc/RING finger domain, C3HC4 (zinc finger)"/>
    <property type="match status" value="1"/>
</dbReference>
<dbReference type="PANTHER" id="PTHR13513:SF9">
    <property type="entry name" value="E3 UBIQUITIN-PROTEIN LIGASE UBR7-RELATED"/>
    <property type="match status" value="1"/>
</dbReference>
<dbReference type="InterPro" id="IPR040204">
    <property type="entry name" value="UBR7"/>
</dbReference>
<name>A0A4Y7T6S1_COPMI</name>
<sequence>MKPGFPAVPVTQRISFHIWRHPSEPETTRQGALNLASTASTTLTSTSLLVWFRLQKCAERWRTRPSEATLFEYLESQDELVREAALALPHQFSHCTHALGYIRQAVYLCLTCPEPRGICSACSIACHTNHEQVELFPKRGFRCDCPTSTITHTCTLEKGQHPENELNKYGQNFKGVFCRCSKPYDPNKEREAMIQCLVCEDWFHESCCNLRERPSSREPTPEPVADDADAQSDSSTNGLPPPLVSAEDYDTFVCGGCVSKIPILKKYAGSPGAIMVARDTPEASWRRIRFVSSESQEDHIIVDEETLNTGSKRRLPSPDTDVPEAKRPRGSVKCLAPPAHPLAQKAFAGPELGTGDIFLTDGFRGRWCNCDECKGFLVEHRYLLEEEDTYEPPPDPDSGLTLDELGMRAFERLPRDKVIDSIHAYNAMRDGLKAYLQPFAQEGKVVNEADIKHYFDSLKEAMKRGGTCT</sequence>
<dbReference type="InterPro" id="IPR001965">
    <property type="entry name" value="Znf_PHD"/>
</dbReference>
<keyword evidence="3" id="KW-0862">Zinc</keyword>
<dbReference type="PROSITE" id="PS51157">
    <property type="entry name" value="ZF_UBR"/>
    <property type="match status" value="1"/>
</dbReference>
<dbReference type="OrthoDB" id="5795902at2759"/>
<protein>
    <recommendedName>
        <fullName evidence="6">UBR-type domain-containing protein</fullName>
    </recommendedName>
</protein>
<feature type="zinc finger region" description="UBR-type" evidence="4">
    <location>
        <begin position="93"/>
        <end position="159"/>
    </location>
</feature>
<comment type="caution">
    <text evidence="7">The sequence shown here is derived from an EMBL/GenBank/DDBJ whole genome shotgun (WGS) entry which is preliminary data.</text>
</comment>
<gene>
    <name evidence="7" type="ORF">FA13DRAFT_1862122</name>
</gene>
<feature type="region of interest" description="Disordered" evidence="5">
    <location>
        <begin position="308"/>
        <end position="331"/>
    </location>
</feature>
<dbReference type="GO" id="GO:0008270">
    <property type="term" value="F:zinc ion binding"/>
    <property type="evidence" value="ECO:0007669"/>
    <property type="project" value="UniProtKB-KW"/>
</dbReference>
<keyword evidence="1" id="KW-0479">Metal-binding</keyword>
<reference evidence="7 8" key="1">
    <citation type="journal article" date="2019" name="Nat. Ecol. Evol.">
        <title>Megaphylogeny resolves global patterns of mushroom evolution.</title>
        <authorList>
            <person name="Varga T."/>
            <person name="Krizsan K."/>
            <person name="Foldi C."/>
            <person name="Dima B."/>
            <person name="Sanchez-Garcia M."/>
            <person name="Sanchez-Ramirez S."/>
            <person name="Szollosi G.J."/>
            <person name="Szarkandi J.G."/>
            <person name="Papp V."/>
            <person name="Albert L."/>
            <person name="Andreopoulos W."/>
            <person name="Angelini C."/>
            <person name="Antonin V."/>
            <person name="Barry K.W."/>
            <person name="Bougher N.L."/>
            <person name="Buchanan P."/>
            <person name="Buyck B."/>
            <person name="Bense V."/>
            <person name="Catcheside P."/>
            <person name="Chovatia M."/>
            <person name="Cooper J."/>
            <person name="Damon W."/>
            <person name="Desjardin D."/>
            <person name="Finy P."/>
            <person name="Geml J."/>
            <person name="Haridas S."/>
            <person name="Hughes K."/>
            <person name="Justo A."/>
            <person name="Karasinski D."/>
            <person name="Kautmanova I."/>
            <person name="Kiss B."/>
            <person name="Kocsube S."/>
            <person name="Kotiranta H."/>
            <person name="LaButti K.M."/>
            <person name="Lechner B.E."/>
            <person name="Liimatainen K."/>
            <person name="Lipzen A."/>
            <person name="Lukacs Z."/>
            <person name="Mihaltcheva S."/>
            <person name="Morgado L.N."/>
            <person name="Niskanen T."/>
            <person name="Noordeloos M.E."/>
            <person name="Ohm R.A."/>
            <person name="Ortiz-Santana B."/>
            <person name="Ovrebo C."/>
            <person name="Racz N."/>
            <person name="Riley R."/>
            <person name="Savchenko A."/>
            <person name="Shiryaev A."/>
            <person name="Soop K."/>
            <person name="Spirin V."/>
            <person name="Szebenyi C."/>
            <person name="Tomsovsky M."/>
            <person name="Tulloss R.E."/>
            <person name="Uehling J."/>
            <person name="Grigoriev I.V."/>
            <person name="Vagvolgyi C."/>
            <person name="Papp T."/>
            <person name="Martin F.M."/>
            <person name="Miettinen O."/>
            <person name="Hibbett D.S."/>
            <person name="Nagy L.G."/>
        </authorList>
    </citation>
    <scope>NUCLEOTIDE SEQUENCE [LARGE SCALE GENOMIC DNA]</scope>
    <source>
        <strain evidence="7 8">FP101781</strain>
    </source>
</reference>
<dbReference type="Proteomes" id="UP000298030">
    <property type="component" value="Unassembled WGS sequence"/>
</dbReference>
<dbReference type="InterPro" id="IPR013083">
    <property type="entry name" value="Znf_RING/FYVE/PHD"/>
</dbReference>
<dbReference type="SMART" id="SM00396">
    <property type="entry name" value="ZnF_UBR1"/>
    <property type="match status" value="1"/>
</dbReference>
<dbReference type="InterPro" id="IPR047506">
    <property type="entry name" value="UBR7-like_UBR-box"/>
</dbReference>
<evidence type="ECO:0000313" key="7">
    <source>
        <dbReference type="EMBL" id="TEB29658.1"/>
    </source>
</evidence>
<dbReference type="SUPFAM" id="SSF57903">
    <property type="entry name" value="FYVE/PHD zinc finger"/>
    <property type="match status" value="1"/>
</dbReference>
<dbReference type="PROSITE" id="PS01359">
    <property type="entry name" value="ZF_PHD_1"/>
    <property type="match status" value="1"/>
</dbReference>
<dbReference type="InterPro" id="IPR019787">
    <property type="entry name" value="Znf_PHD-finger"/>
</dbReference>
<dbReference type="STRING" id="71717.A0A4Y7T6S1"/>
<organism evidence="7 8">
    <name type="scientific">Coprinellus micaceus</name>
    <name type="common">Glistening ink-cap mushroom</name>
    <name type="synonym">Coprinus micaceus</name>
    <dbReference type="NCBI Taxonomy" id="71717"/>
    <lineage>
        <taxon>Eukaryota</taxon>
        <taxon>Fungi</taxon>
        <taxon>Dikarya</taxon>
        <taxon>Basidiomycota</taxon>
        <taxon>Agaricomycotina</taxon>
        <taxon>Agaricomycetes</taxon>
        <taxon>Agaricomycetidae</taxon>
        <taxon>Agaricales</taxon>
        <taxon>Agaricineae</taxon>
        <taxon>Psathyrellaceae</taxon>
        <taxon>Coprinellus</taxon>
    </lineage>
</organism>
<evidence type="ECO:0000256" key="4">
    <source>
        <dbReference type="PROSITE-ProRule" id="PRU00508"/>
    </source>
</evidence>
<proteinExistence type="predicted"/>
<dbReference type="AlphaFoldDB" id="A0A4Y7T6S1"/>
<feature type="region of interest" description="Disordered" evidence="5">
    <location>
        <begin position="212"/>
        <end position="242"/>
    </location>
</feature>
<feature type="domain" description="UBR-type" evidence="6">
    <location>
        <begin position="93"/>
        <end position="159"/>
    </location>
</feature>
<evidence type="ECO:0000256" key="1">
    <source>
        <dbReference type="ARBA" id="ARBA00022723"/>
    </source>
</evidence>
<accession>A0A4Y7T6S1</accession>
<dbReference type="SMART" id="SM00249">
    <property type="entry name" value="PHD"/>
    <property type="match status" value="1"/>
</dbReference>
<evidence type="ECO:0000256" key="2">
    <source>
        <dbReference type="ARBA" id="ARBA00022771"/>
    </source>
</evidence>
<evidence type="ECO:0000256" key="5">
    <source>
        <dbReference type="SAM" id="MobiDB-lite"/>
    </source>
</evidence>
<evidence type="ECO:0000256" key="3">
    <source>
        <dbReference type="ARBA" id="ARBA00022833"/>
    </source>
</evidence>
<keyword evidence="2" id="KW-0863">Zinc-finger</keyword>
<dbReference type="GO" id="GO:0005737">
    <property type="term" value="C:cytoplasm"/>
    <property type="evidence" value="ECO:0007669"/>
    <property type="project" value="TreeGrafter"/>
</dbReference>
<dbReference type="EMBL" id="QPFP01000026">
    <property type="protein sequence ID" value="TEB29658.1"/>
    <property type="molecule type" value="Genomic_DNA"/>
</dbReference>
<evidence type="ECO:0000259" key="6">
    <source>
        <dbReference type="PROSITE" id="PS51157"/>
    </source>
</evidence>
<keyword evidence="8" id="KW-1185">Reference proteome</keyword>
<dbReference type="InterPro" id="IPR003126">
    <property type="entry name" value="Znf_UBR"/>
</dbReference>
<dbReference type="CDD" id="cd19677">
    <property type="entry name" value="UBR-box_UBR7"/>
    <property type="match status" value="1"/>
</dbReference>
<evidence type="ECO:0000313" key="8">
    <source>
        <dbReference type="Proteomes" id="UP000298030"/>
    </source>
</evidence>
<dbReference type="GO" id="GO:0061630">
    <property type="term" value="F:ubiquitin protein ligase activity"/>
    <property type="evidence" value="ECO:0007669"/>
    <property type="project" value="InterPro"/>
</dbReference>